<comment type="subcellular location">
    <subcellularLocation>
        <location evidence="1">Membrane</location>
        <topology evidence="1">Multi-pass membrane protein</topology>
    </subcellularLocation>
</comment>
<dbReference type="PANTHER" id="PTHR34975">
    <property type="entry name" value="SPORE GERMINATION PROTEIN A2"/>
    <property type="match status" value="1"/>
</dbReference>
<comment type="caution">
    <text evidence="9">The sequence shown here is derived from an EMBL/GenBank/DDBJ whole genome shotgun (WGS) entry which is preliminary data.</text>
</comment>
<evidence type="ECO:0000256" key="7">
    <source>
        <dbReference type="ARBA" id="ARBA00023136"/>
    </source>
</evidence>
<evidence type="ECO:0000313" key="10">
    <source>
        <dbReference type="Proteomes" id="UP000094580"/>
    </source>
</evidence>
<dbReference type="NCBIfam" id="TIGR00912">
    <property type="entry name" value="2A0309"/>
    <property type="match status" value="1"/>
</dbReference>
<gene>
    <name evidence="9" type="ORF">BED47_03095</name>
</gene>
<sequence>MNRKLNVSGFQLLCMIFMFINGTSPPVEIYSLAKQDAWMSLLLGLTAGCLLFSVYIKLYSFFPDVPFTKYIQYILGKYIGKLLALIYILYFIYIGARVLRNFEELMVITLYNASSRISIGILMMIIVIYACHKGIETFARSNEFIFLFIMFLMFIIIGLEIISDLIKINNLRPVLESGWKPVLKATPILIANPFGEIFTFTMILPFLNKQKKVVQVGITSLLFSGLILTLFSMLNTSILGVSEIERIIYPLLSAVSYINIADFVQRVDTFIIVISVCNYFVKITIYFHCAVSGAADLFGIKESKQLVYPTSVIMLVCSMWMTTNFVALRNEARDVVPFLLQIPLQIIIPICLLIIVLIKRKLKYPAL</sequence>
<comment type="similarity">
    <text evidence="2">Belongs to the amino acid-polyamine-organocation (APC) superfamily. Spore germination protein (SGP) (TC 2.A.3.9) family.</text>
</comment>
<feature type="transmembrane region" description="Helical" evidence="8">
    <location>
        <begin position="338"/>
        <end position="358"/>
    </location>
</feature>
<protein>
    <submittedName>
        <fullName evidence="9">Uncharacterized protein</fullName>
    </submittedName>
</protein>
<keyword evidence="3" id="KW-0813">Transport</keyword>
<feature type="transmembrane region" description="Helical" evidence="8">
    <location>
        <begin position="270"/>
        <end position="294"/>
    </location>
</feature>
<keyword evidence="5 8" id="KW-0812">Transmembrane</keyword>
<feature type="transmembrane region" description="Helical" evidence="8">
    <location>
        <begin position="70"/>
        <end position="93"/>
    </location>
</feature>
<organism evidence="9 10">
    <name type="scientific">Gottfriedia luciferensis</name>
    <dbReference type="NCBI Taxonomy" id="178774"/>
    <lineage>
        <taxon>Bacteria</taxon>
        <taxon>Bacillati</taxon>
        <taxon>Bacillota</taxon>
        <taxon>Bacilli</taxon>
        <taxon>Bacillales</taxon>
        <taxon>Bacillaceae</taxon>
        <taxon>Gottfriedia</taxon>
    </lineage>
</organism>
<reference evidence="9 10" key="1">
    <citation type="submission" date="2016-07" db="EMBL/GenBank/DDBJ databases">
        <authorList>
            <person name="Townsley L."/>
            <person name="Shank E.A."/>
        </authorList>
    </citation>
    <scope>NUCLEOTIDE SEQUENCE [LARGE SCALE GENOMIC DNA]</scope>
    <source>
        <strain evidence="9 10">CH01</strain>
    </source>
</reference>
<proteinExistence type="inferred from homology"/>
<feature type="transmembrane region" description="Helical" evidence="8">
    <location>
        <begin position="306"/>
        <end position="326"/>
    </location>
</feature>
<evidence type="ECO:0000256" key="8">
    <source>
        <dbReference type="SAM" id="Phobius"/>
    </source>
</evidence>
<name>A0ABX2ZV90_9BACI</name>
<evidence type="ECO:0000256" key="3">
    <source>
        <dbReference type="ARBA" id="ARBA00022448"/>
    </source>
</evidence>
<evidence type="ECO:0000313" key="9">
    <source>
        <dbReference type="EMBL" id="ODG93289.1"/>
    </source>
</evidence>
<dbReference type="RefSeq" id="WP_069032366.1">
    <property type="nucleotide sequence ID" value="NZ_MDKC01000002.1"/>
</dbReference>
<evidence type="ECO:0000256" key="6">
    <source>
        <dbReference type="ARBA" id="ARBA00022989"/>
    </source>
</evidence>
<dbReference type="EMBL" id="MDKC01000002">
    <property type="protein sequence ID" value="ODG93289.1"/>
    <property type="molecule type" value="Genomic_DNA"/>
</dbReference>
<feature type="transmembrane region" description="Helical" evidence="8">
    <location>
        <begin position="144"/>
        <end position="166"/>
    </location>
</feature>
<feature type="transmembrane region" description="Helical" evidence="8">
    <location>
        <begin position="38"/>
        <end position="58"/>
    </location>
</feature>
<evidence type="ECO:0000256" key="4">
    <source>
        <dbReference type="ARBA" id="ARBA00022544"/>
    </source>
</evidence>
<feature type="transmembrane region" description="Helical" evidence="8">
    <location>
        <begin position="113"/>
        <end position="132"/>
    </location>
</feature>
<feature type="transmembrane region" description="Helical" evidence="8">
    <location>
        <begin position="186"/>
        <end position="207"/>
    </location>
</feature>
<feature type="transmembrane region" description="Helical" evidence="8">
    <location>
        <begin position="214"/>
        <end position="234"/>
    </location>
</feature>
<evidence type="ECO:0000256" key="5">
    <source>
        <dbReference type="ARBA" id="ARBA00022692"/>
    </source>
</evidence>
<dbReference type="Pfam" id="PF03845">
    <property type="entry name" value="Spore_permease"/>
    <property type="match status" value="1"/>
</dbReference>
<keyword evidence="7 8" id="KW-0472">Membrane</keyword>
<evidence type="ECO:0000256" key="1">
    <source>
        <dbReference type="ARBA" id="ARBA00004141"/>
    </source>
</evidence>
<keyword evidence="6 8" id="KW-1133">Transmembrane helix</keyword>
<accession>A0ABX2ZV90</accession>
<dbReference type="PANTHER" id="PTHR34975:SF2">
    <property type="entry name" value="SPORE GERMINATION PROTEIN A2"/>
    <property type="match status" value="1"/>
</dbReference>
<dbReference type="InterPro" id="IPR004761">
    <property type="entry name" value="Spore_GerAB"/>
</dbReference>
<evidence type="ECO:0000256" key="2">
    <source>
        <dbReference type="ARBA" id="ARBA00007998"/>
    </source>
</evidence>
<keyword evidence="4" id="KW-0309">Germination</keyword>
<dbReference type="Proteomes" id="UP000094580">
    <property type="component" value="Unassembled WGS sequence"/>
</dbReference>
<keyword evidence="10" id="KW-1185">Reference proteome</keyword>